<evidence type="ECO:0000256" key="4">
    <source>
        <dbReference type="ARBA" id="ARBA00023136"/>
    </source>
</evidence>
<proteinExistence type="predicted"/>
<evidence type="ECO:0000313" key="7">
    <source>
        <dbReference type="Proteomes" id="UP001557484"/>
    </source>
</evidence>
<dbReference type="EMBL" id="JBFRYB010000001">
    <property type="protein sequence ID" value="MEX1666639.1"/>
    <property type="molecule type" value="Genomic_DNA"/>
</dbReference>
<dbReference type="RefSeq" id="WP_368376712.1">
    <property type="nucleotide sequence ID" value="NZ_JBFRYB010000001.1"/>
</dbReference>
<feature type="transmembrane region" description="Helical" evidence="5">
    <location>
        <begin position="64"/>
        <end position="84"/>
    </location>
</feature>
<comment type="caution">
    <text evidence="6">The sequence shown here is derived from an EMBL/GenBank/DDBJ whole genome shotgun (WGS) entry which is preliminary data.</text>
</comment>
<feature type="transmembrane region" description="Helical" evidence="5">
    <location>
        <begin position="41"/>
        <end position="58"/>
    </location>
</feature>
<evidence type="ECO:0000313" key="6">
    <source>
        <dbReference type="EMBL" id="MEX1666639.1"/>
    </source>
</evidence>
<evidence type="ECO:0000256" key="1">
    <source>
        <dbReference type="ARBA" id="ARBA00004141"/>
    </source>
</evidence>
<feature type="transmembrane region" description="Helical" evidence="5">
    <location>
        <begin position="6"/>
        <end position="29"/>
    </location>
</feature>
<keyword evidence="2 5" id="KW-0812">Transmembrane</keyword>
<organism evidence="6 7">
    <name type="scientific">Zhongshania arctica</name>
    <dbReference type="NCBI Taxonomy" id="3238302"/>
    <lineage>
        <taxon>Bacteria</taxon>
        <taxon>Pseudomonadati</taxon>
        <taxon>Pseudomonadota</taxon>
        <taxon>Gammaproteobacteria</taxon>
        <taxon>Cellvibrionales</taxon>
        <taxon>Spongiibacteraceae</taxon>
        <taxon>Zhongshania</taxon>
    </lineage>
</organism>
<evidence type="ECO:0000256" key="5">
    <source>
        <dbReference type="SAM" id="Phobius"/>
    </source>
</evidence>
<keyword evidence="4 5" id="KW-0472">Membrane</keyword>
<dbReference type="Pfam" id="PF13564">
    <property type="entry name" value="DoxX_2"/>
    <property type="match status" value="1"/>
</dbReference>
<keyword evidence="3 5" id="KW-1133">Transmembrane helix</keyword>
<dbReference type="InterPro" id="IPR032808">
    <property type="entry name" value="DoxX"/>
</dbReference>
<gene>
    <name evidence="6" type="ORF">AB4875_14185</name>
</gene>
<dbReference type="PANTHER" id="PTHR36974">
    <property type="entry name" value="MEMBRANE PROTEIN-RELATED"/>
    <property type="match status" value="1"/>
</dbReference>
<dbReference type="PANTHER" id="PTHR36974:SF1">
    <property type="entry name" value="DOXX FAMILY MEMBRANE PROTEIN"/>
    <property type="match status" value="1"/>
</dbReference>
<feature type="transmembrane region" description="Helical" evidence="5">
    <location>
        <begin position="96"/>
        <end position="116"/>
    </location>
</feature>
<dbReference type="Proteomes" id="UP001557484">
    <property type="component" value="Unassembled WGS sequence"/>
</dbReference>
<comment type="subcellular location">
    <subcellularLocation>
        <location evidence="1">Membrane</location>
        <topology evidence="1">Multi-pass membrane protein</topology>
    </subcellularLocation>
</comment>
<protein>
    <submittedName>
        <fullName evidence="6">DoxX family protein</fullName>
    </submittedName>
</protein>
<reference evidence="6 7" key="1">
    <citation type="journal article" date="2011" name="Int. J. Syst. Evol. Microbiol.">
        <title>Zhongshania antarctica gen. nov., sp. nov. and Zhongshania guokunii sp. nov., gammaproteobacteria respectively isolated from coastal attached (fast) ice and surface seawater of the Antarctic.</title>
        <authorList>
            <person name="Li H.J."/>
            <person name="Zhang X.Y."/>
            <person name="Chen C.X."/>
            <person name="Zhang Y.J."/>
            <person name="Gao Z.M."/>
            <person name="Yu Y."/>
            <person name="Chen X.L."/>
            <person name="Chen B."/>
            <person name="Zhang Y.Z."/>
        </authorList>
    </citation>
    <scope>NUCLEOTIDE SEQUENCE [LARGE SCALE GENOMIC DNA]</scope>
    <source>
        <strain evidence="6 7">R06B22</strain>
    </source>
</reference>
<keyword evidence="7" id="KW-1185">Reference proteome</keyword>
<name>A0ABV3U0V7_9GAMM</name>
<sequence>MPRIPLLVIALFFMIGGIAHFVVADFFMMAMPDYLAYHKELVIISGVFEILGAIGILVPQTRLLAGYCLIALIVAVYPANINMALHPEKYKDISELFLYIRLPFQFLFIWFVWWAIAPERLQKKHSGA</sequence>
<evidence type="ECO:0000256" key="3">
    <source>
        <dbReference type="ARBA" id="ARBA00022989"/>
    </source>
</evidence>
<evidence type="ECO:0000256" key="2">
    <source>
        <dbReference type="ARBA" id="ARBA00022692"/>
    </source>
</evidence>
<accession>A0ABV3U0V7</accession>